<gene>
    <name evidence="2" type="ORF">JTE88_05635</name>
</gene>
<evidence type="ECO:0008006" key="4">
    <source>
        <dbReference type="Google" id="ProtNLM"/>
    </source>
</evidence>
<reference evidence="2 3" key="1">
    <citation type="submission" date="2021-02" db="EMBL/GenBank/DDBJ databases">
        <title>Complete Genome Sequence of Arcanobacterium phocisimile strain DSM 26142T from a harbour seal.</title>
        <authorList>
            <person name="Borowiak M."/>
            <person name="Alssahen M."/>
            <person name="Malorny B."/>
            <person name="Laemmler C."/>
            <person name="Siebert U."/>
            <person name="Ploetz M."/>
            <person name="Abdulmawjood A."/>
        </authorList>
    </citation>
    <scope>NUCLEOTIDE SEQUENCE [LARGE SCALE GENOMIC DNA]</scope>
    <source>
        <strain evidence="2 3">DSM 26142</strain>
    </source>
</reference>
<feature type="transmembrane region" description="Helical" evidence="1">
    <location>
        <begin position="7"/>
        <end position="28"/>
    </location>
</feature>
<evidence type="ECO:0000313" key="2">
    <source>
        <dbReference type="EMBL" id="QRV01585.1"/>
    </source>
</evidence>
<sequence>MRKYEHPLMIASLSFVGVMAILGWWTILSGGGNTTGIIIGLIASLMIPLGFMGWHKDSLNLCATAALGAGLLFPTTFGLIPMILGFILFTLIVALDLLATFLGE</sequence>
<dbReference type="Proteomes" id="UP000602653">
    <property type="component" value="Chromosome"/>
</dbReference>
<keyword evidence="1" id="KW-0472">Membrane</keyword>
<feature type="transmembrane region" description="Helical" evidence="1">
    <location>
        <begin position="34"/>
        <end position="52"/>
    </location>
</feature>
<keyword evidence="1" id="KW-1133">Transmembrane helix</keyword>
<evidence type="ECO:0000313" key="3">
    <source>
        <dbReference type="Proteomes" id="UP000602653"/>
    </source>
</evidence>
<name>A0ABX7IFF3_9ACTO</name>
<evidence type="ECO:0000256" key="1">
    <source>
        <dbReference type="SAM" id="Phobius"/>
    </source>
</evidence>
<organism evidence="2 3">
    <name type="scientific">Arcanobacterium phocisimile</name>
    <dbReference type="NCBI Taxonomy" id="1302235"/>
    <lineage>
        <taxon>Bacteria</taxon>
        <taxon>Bacillati</taxon>
        <taxon>Actinomycetota</taxon>
        <taxon>Actinomycetes</taxon>
        <taxon>Actinomycetales</taxon>
        <taxon>Actinomycetaceae</taxon>
        <taxon>Arcanobacterium</taxon>
    </lineage>
</organism>
<dbReference type="EMBL" id="CP070228">
    <property type="protein sequence ID" value="QRV01585.1"/>
    <property type="molecule type" value="Genomic_DNA"/>
</dbReference>
<keyword evidence="3" id="KW-1185">Reference proteome</keyword>
<keyword evidence="1" id="KW-0812">Transmembrane</keyword>
<accession>A0ABX7IFF3</accession>
<proteinExistence type="predicted"/>
<dbReference type="RefSeq" id="WP_204423402.1">
    <property type="nucleotide sequence ID" value="NZ_CP070228.1"/>
</dbReference>
<protein>
    <recommendedName>
        <fullName evidence="4">SPW repeat-containing protein</fullName>
    </recommendedName>
</protein>